<evidence type="ECO:0000313" key="2">
    <source>
        <dbReference type="Proteomes" id="UP000272942"/>
    </source>
</evidence>
<protein>
    <submittedName>
        <fullName evidence="1">Uncharacterized protein</fullName>
    </submittedName>
</protein>
<keyword evidence="2" id="KW-1185">Reference proteome</keyword>
<dbReference type="Proteomes" id="UP000272942">
    <property type="component" value="Unassembled WGS sequence"/>
</dbReference>
<name>A0A3P8IG51_9TREM</name>
<dbReference type="AlphaFoldDB" id="A0A3P8IG51"/>
<organism evidence="1 2">
    <name type="scientific">Echinostoma caproni</name>
    <dbReference type="NCBI Taxonomy" id="27848"/>
    <lineage>
        <taxon>Eukaryota</taxon>
        <taxon>Metazoa</taxon>
        <taxon>Spiralia</taxon>
        <taxon>Lophotrochozoa</taxon>
        <taxon>Platyhelminthes</taxon>
        <taxon>Trematoda</taxon>
        <taxon>Digenea</taxon>
        <taxon>Plagiorchiida</taxon>
        <taxon>Echinostomata</taxon>
        <taxon>Echinostomatoidea</taxon>
        <taxon>Echinostomatidae</taxon>
        <taxon>Echinostoma</taxon>
    </lineage>
</organism>
<accession>A0A3P8IG51</accession>
<evidence type="ECO:0000313" key="1">
    <source>
        <dbReference type="EMBL" id="VDP94938.1"/>
    </source>
</evidence>
<sequence length="184" mass="18984">MAASHLASTGSVSLRQNAFIPSGVSVDAVITPLGTTPPTLSSLASSLNQSSIGYTSLPSAHMVATKTHHSISPGQSSAAIGGILSQVANIQSQAMGSRPTGSSVPLGVVMNNVPQVVQLSTLANQWLGPETNQTVCTLCPEANSLLHLFGAWLFEASVAGVEKDLNSKSKHFLDCCFFCSSTVN</sequence>
<dbReference type="OrthoDB" id="10009983at2759"/>
<dbReference type="EMBL" id="UZAN01070481">
    <property type="protein sequence ID" value="VDP94938.1"/>
    <property type="molecule type" value="Genomic_DNA"/>
</dbReference>
<gene>
    <name evidence="1" type="ORF">ECPE_LOCUS17636</name>
</gene>
<reference evidence="1 2" key="1">
    <citation type="submission" date="2018-11" db="EMBL/GenBank/DDBJ databases">
        <authorList>
            <consortium name="Pathogen Informatics"/>
        </authorList>
    </citation>
    <scope>NUCLEOTIDE SEQUENCE [LARGE SCALE GENOMIC DNA]</scope>
    <source>
        <strain evidence="1 2">Egypt</strain>
    </source>
</reference>
<proteinExistence type="predicted"/>